<comment type="caution">
    <text evidence="1">The sequence shown here is derived from an EMBL/GenBank/DDBJ whole genome shotgun (WGS) entry which is preliminary data.</text>
</comment>
<keyword evidence="2" id="KW-1185">Reference proteome</keyword>
<evidence type="ECO:0000313" key="1">
    <source>
        <dbReference type="EMBL" id="MYL54337.1"/>
    </source>
</evidence>
<name>A0ACC7VI04_9BACI</name>
<sequence>MGIKSKLAMGVMTGALGLSLVGGGTWAAYNDTATINNTFASGELDLVVGKSSNKPISFDLSNLKPGDNIQRIFKLNNAGSLAIKEVLLDVTADNFVDGSEDGRDSYLQGFLGQFEVDFMQVDGESSQWEPRNNVVMNNEKLTLQDLVNNDLSKVKPAYKNGDRINLAPLTVAPGAEVEKGLPVDPADTDEVFIQITFKDDDTRVAGPNSEFVQNKFMNDSAKFYFNLEATQWDGVHVDTPNGNGEVNNGVQGSADGSNMPSPITKSKDNGNGDEVVDN</sequence>
<accession>A0ACC7VI04</accession>
<dbReference type="EMBL" id="WMEU01000004">
    <property type="protein sequence ID" value="MYL54337.1"/>
    <property type="molecule type" value="Genomic_DNA"/>
</dbReference>
<proteinExistence type="predicted"/>
<gene>
    <name evidence="1" type="ORF">GLW08_13460</name>
</gene>
<reference evidence="1" key="1">
    <citation type="submission" date="2019-11" db="EMBL/GenBank/DDBJ databases">
        <title>Genome sequences of 17 halophilic strains isolated from different environments.</title>
        <authorList>
            <person name="Furrow R.E."/>
        </authorList>
    </citation>
    <scope>NUCLEOTIDE SEQUENCE</scope>
    <source>
        <strain evidence="1">22510_22_Filter</strain>
    </source>
</reference>
<evidence type="ECO:0000313" key="2">
    <source>
        <dbReference type="Proteomes" id="UP000466692"/>
    </source>
</evidence>
<protein>
    <submittedName>
        <fullName evidence="1">Uncharacterized protein</fullName>
    </submittedName>
</protein>
<organism evidence="1 2">
    <name type="scientific">Pontibacillus yanchengensis</name>
    <dbReference type="NCBI Taxonomy" id="462910"/>
    <lineage>
        <taxon>Bacteria</taxon>
        <taxon>Bacillati</taxon>
        <taxon>Bacillota</taxon>
        <taxon>Bacilli</taxon>
        <taxon>Bacillales</taxon>
        <taxon>Bacillaceae</taxon>
        <taxon>Pontibacillus</taxon>
    </lineage>
</organism>
<dbReference type="Proteomes" id="UP000466692">
    <property type="component" value="Unassembled WGS sequence"/>
</dbReference>